<comment type="caution">
    <text evidence="1">The sequence shown here is derived from an EMBL/GenBank/DDBJ whole genome shotgun (WGS) entry which is preliminary data.</text>
</comment>
<sequence length="93" mass="10881">MAASHVVKCRGFCFIIDINRIYTITRIFSNENVNTLPRLTHCRYLFTSKDEVRWSSQKNAPRKNCHNTSSHDVEKDSLYNGSWDMRKTAKITI</sequence>
<name>A0AAW2H973_9NEOP</name>
<gene>
    <name evidence="1" type="ORF">PYX00_008872</name>
</gene>
<protein>
    <submittedName>
        <fullName evidence="1">Uncharacterized protein</fullName>
    </submittedName>
</protein>
<dbReference type="AlphaFoldDB" id="A0AAW2H973"/>
<accession>A0AAW2H973</accession>
<dbReference type="EMBL" id="JARGDH010000005">
    <property type="protein sequence ID" value="KAL0266280.1"/>
    <property type="molecule type" value="Genomic_DNA"/>
</dbReference>
<evidence type="ECO:0000313" key="1">
    <source>
        <dbReference type="EMBL" id="KAL0266280.1"/>
    </source>
</evidence>
<reference evidence="1" key="1">
    <citation type="journal article" date="2024" name="Gigascience">
        <title>Chromosome-level genome of the poultry shaft louse Menopon gallinae provides insight into the host-switching and adaptive evolution of parasitic lice.</title>
        <authorList>
            <person name="Xu Y."/>
            <person name="Ma L."/>
            <person name="Liu S."/>
            <person name="Liang Y."/>
            <person name="Liu Q."/>
            <person name="He Z."/>
            <person name="Tian L."/>
            <person name="Duan Y."/>
            <person name="Cai W."/>
            <person name="Li H."/>
            <person name="Song F."/>
        </authorList>
    </citation>
    <scope>NUCLEOTIDE SEQUENCE</scope>
    <source>
        <strain evidence="1">Cailab_2023a</strain>
    </source>
</reference>
<proteinExistence type="predicted"/>
<organism evidence="1">
    <name type="scientific">Menopon gallinae</name>
    <name type="common">poultry shaft louse</name>
    <dbReference type="NCBI Taxonomy" id="328185"/>
    <lineage>
        <taxon>Eukaryota</taxon>
        <taxon>Metazoa</taxon>
        <taxon>Ecdysozoa</taxon>
        <taxon>Arthropoda</taxon>
        <taxon>Hexapoda</taxon>
        <taxon>Insecta</taxon>
        <taxon>Pterygota</taxon>
        <taxon>Neoptera</taxon>
        <taxon>Paraneoptera</taxon>
        <taxon>Psocodea</taxon>
        <taxon>Troctomorpha</taxon>
        <taxon>Phthiraptera</taxon>
        <taxon>Amblycera</taxon>
        <taxon>Menoponidae</taxon>
        <taxon>Menopon</taxon>
    </lineage>
</organism>